<reference evidence="2" key="2">
    <citation type="submission" date="2021-08" db="EMBL/GenBank/DDBJ databases">
        <authorList>
            <person name="Eriksson T."/>
        </authorList>
    </citation>
    <scope>NUCLEOTIDE SEQUENCE</scope>
    <source>
        <strain evidence="2">Stoneville</strain>
        <tissue evidence="2">Whole head</tissue>
    </source>
</reference>
<evidence type="ECO:0000313" key="2">
    <source>
        <dbReference type="EMBL" id="KAH0809896.1"/>
    </source>
</evidence>
<protein>
    <submittedName>
        <fullName evidence="2">Uncharacterized protein</fullName>
    </submittedName>
</protein>
<comment type="caution">
    <text evidence="2">The sequence shown here is derived from an EMBL/GenBank/DDBJ whole genome shotgun (WGS) entry which is preliminary data.</text>
</comment>
<evidence type="ECO:0000313" key="3">
    <source>
        <dbReference type="Proteomes" id="UP000719412"/>
    </source>
</evidence>
<feature type="compositionally biased region" description="Polar residues" evidence="1">
    <location>
        <begin position="273"/>
        <end position="289"/>
    </location>
</feature>
<name>A0A8J6H8Z7_TENMO</name>
<proteinExistence type="predicted"/>
<evidence type="ECO:0000256" key="1">
    <source>
        <dbReference type="SAM" id="MobiDB-lite"/>
    </source>
</evidence>
<dbReference type="AlphaFoldDB" id="A0A8J6H8Z7"/>
<feature type="region of interest" description="Disordered" evidence="1">
    <location>
        <begin position="266"/>
        <end position="292"/>
    </location>
</feature>
<sequence length="480" mass="53532">MSRNRRRRNYQFVGNIVIVKRDDAKLSVRRKNGNGYFQAPRQSPFRCESSQTLHVRDSTSATPLPFEHVPAFLHFRRAQNGVELARLAANYSIKKAPLSVEDIGLKIRTKNGRPTCNHRAGVYSEKFGGLRKTRLFQHMWTSFVVVREWVTCARRRDRLRGRIPHRGSFKWTTDDNELGELDKGRSATSAQPVSNRSLAFVSDISRGRPCCICFAFLDIQRKTTNRTESGSCTSRRTDGCTDRIMQLERADGPGPRTRRHLVRDGENAGAVSPSISQKNAPSGLRGSTSKVKEGIREREKMLQNGIAEGSYEMESEQEKPYVVEQLTSPKSEKYTSVRPIRKSTCGNPTYLISDKEVALTKSIDNIMYTLRGRILATLCVCSVRLRPRKWPIAKKTEREPRGGKNGAAIDPHRIFSPPSGAASSHLRPVVAPDRDIFPNGTATTSPHVPSFSGTSPGTAAAISILITPHCSQENKDEAAS</sequence>
<keyword evidence="3" id="KW-1185">Reference proteome</keyword>
<organism evidence="2 3">
    <name type="scientific">Tenebrio molitor</name>
    <name type="common">Yellow mealworm beetle</name>
    <dbReference type="NCBI Taxonomy" id="7067"/>
    <lineage>
        <taxon>Eukaryota</taxon>
        <taxon>Metazoa</taxon>
        <taxon>Ecdysozoa</taxon>
        <taxon>Arthropoda</taxon>
        <taxon>Hexapoda</taxon>
        <taxon>Insecta</taxon>
        <taxon>Pterygota</taxon>
        <taxon>Neoptera</taxon>
        <taxon>Endopterygota</taxon>
        <taxon>Coleoptera</taxon>
        <taxon>Polyphaga</taxon>
        <taxon>Cucujiformia</taxon>
        <taxon>Tenebrionidae</taxon>
        <taxon>Tenebrio</taxon>
    </lineage>
</organism>
<dbReference type="EMBL" id="JABDTM020027841">
    <property type="protein sequence ID" value="KAH0809896.1"/>
    <property type="molecule type" value="Genomic_DNA"/>
</dbReference>
<reference evidence="2" key="1">
    <citation type="journal article" date="2020" name="J Insects Food Feed">
        <title>The yellow mealworm (Tenebrio molitor) genome: a resource for the emerging insects as food and feed industry.</title>
        <authorList>
            <person name="Eriksson T."/>
            <person name="Andere A."/>
            <person name="Kelstrup H."/>
            <person name="Emery V."/>
            <person name="Picard C."/>
        </authorList>
    </citation>
    <scope>NUCLEOTIDE SEQUENCE</scope>
    <source>
        <strain evidence="2">Stoneville</strain>
        <tissue evidence="2">Whole head</tissue>
    </source>
</reference>
<accession>A0A8J6H8Z7</accession>
<gene>
    <name evidence="2" type="ORF">GEV33_012893</name>
</gene>
<dbReference type="Proteomes" id="UP000719412">
    <property type="component" value="Unassembled WGS sequence"/>
</dbReference>